<feature type="domain" description="DUF4216" evidence="2">
    <location>
        <begin position="15"/>
        <end position="87"/>
    </location>
</feature>
<dbReference type="Pfam" id="PF13952">
    <property type="entry name" value="DUF4216"/>
    <property type="match status" value="1"/>
</dbReference>
<name>A0A699I1X7_TANCI</name>
<dbReference type="InterPro" id="IPR025312">
    <property type="entry name" value="DUF4216"/>
</dbReference>
<feature type="region of interest" description="Disordered" evidence="1">
    <location>
        <begin position="236"/>
        <end position="273"/>
    </location>
</feature>
<dbReference type="PANTHER" id="PTHR48258:SF15">
    <property type="entry name" value="OS02G0543900 PROTEIN"/>
    <property type="match status" value="1"/>
</dbReference>
<evidence type="ECO:0000313" key="3">
    <source>
        <dbReference type="EMBL" id="GEY82089.1"/>
    </source>
</evidence>
<dbReference type="EMBL" id="BKCJ010212862">
    <property type="protein sequence ID" value="GEY82089.1"/>
    <property type="molecule type" value="Genomic_DNA"/>
</dbReference>
<dbReference type="SUPFAM" id="SSF46689">
    <property type="entry name" value="Homeodomain-like"/>
    <property type="match status" value="1"/>
</dbReference>
<dbReference type="PANTHER" id="PTHR48258">
    <property type="entry name" value="DUF4218 DOMAIN-CONTAINING PROTEIN-RELATED"/>
    <property type="match status" value="1"/>
</dbReference>
<organism evidence="3">
    <name type="scientific">Tanacetum cinerariifolium</name>
    <name type="common">Dalmatian daisy</name>
    <name type="synonym">Chrysanthemum cinerariifolium</name>
    <dbReference type="NCBI Taxonomy" id="118510"/>
    <lineage>
        <taxon>Eukaryota</taxon>
        <taxon>Viridiplantae</taxon>
        <taxon>Streptophyta</taxon>
        <taxon>Embryophyta</taxon>
        <taxon>Tracheophyta</taxon>
        <taxon>Spermatophyta</taxon>
        <taxon>Magnoliopsida</taxon>
        <taxon>eudicotyledons</taxon>
        <taxon>Gunneridae</taxon>
        <taxon>Pentapetalae</taxon>
        <taxon>asterids</taxon>
        <taxon>campanulids</taxon>
        <taxon>Asterales</taxon>
        <taxon>Asteraceae</taxon>
        <taxon>Asteroideae</taxon>
        <taxon>Anthemideae</taxon>
        <taxon>Anthemidinae</taxon>
        <taxon>Tanacetum</taxon>
    </lineage>
</organism>
<evidence type="ECO:0000259" key="2">
    <source>
        <dbReference type="Pfam" id="PF13952"/>
    </source>
</evidence>
<accession>A0A699I1X7</accession>
<dbReference type="Gene3D" id="1.10.10.60">
    <property type="entry name" value="Homeodomain-like"/>
    <property type="match status" value="1"/>
</dbReference>
<reference evidence="3" key="1">
    <citation type="journal article" date="2019" name="Sci. Rep.">
        <title>Draft genome of Tanacetum cinerariifolium, the natural source of mosquito coil.</title>
        <authorList>
            <person name="Yamashiro T."/>
            <person name="Shiraishi A."/>
            <person name="Satake H."/>
            <person name="Nakayama K."/>
        </authorList>
    </citation>
    <scope>NUCLEOTIDE SEQUENCE</scope>
</reference>
<dbReference type="AlphaFoldDB" id="A0A699I1X7"/>
<protein>
    <recommendedName>
        <fullName evidence="2">DUF4216 domain-containing protein</fullName>
    </recommendedName>
</protein>
<proteinExistence type="predicted"/>
<sequence length="273" mass="31894">MSMELAYYEELTDIIEVCYVDEIKFVLFKYNLVDNRRGVKVDNFGITSVDFSHLLNNNNPTDEPFILASQAQQLMYVEDPIDPEWEVAIKMTSRDTFEVHMRVKRCGDPDEEMEYESEAHISNDSEEGFDDTSNSMDDDGVGKMRDDESDDDWLHLFCFNDFFLVNSSFFTPNKDDPEKLLIPPSDNRVDPEQWPDLVNYLERKDVQISKWFINARVRLRKPMVDYMYKEESYDQEDKSAYNNLSSSDGNEKDLAPIATNSNPDFYNEIEGSM</sequence>
<gene>
    <name evidence="3" type="ORF">Tci_454063</name>
</gene>
<feature type="region of interest" description="Disordered" evidence="1">
    <location>
        <begin position="108"/>
        <end position="134"/>
    </location>
</feature>
<comment type="caution">
    <text evidence="3">The sequence shown here is derived from an EMBL/GenBank/DDBJ whole genome shotgun (WGS) entry which is preliminary data.</text>
</comment>
<dbReference type="InterPro" id="IPR009057">
    <property type="entry name" value="Homeodomain-like_sf"/>
</dbReference>
<evidence type="ECO:0000256" key="1">
    <source>
        <dbReference type="SAM" id="MobiDB-lite"/>
    </source>
</evidence>